<dbReference type="Pfam" id="PF05833">
    <property type="entry name" value="NFACT_N"/>
    <property type="match status" value="2"/>
</dbReference>
<evidence type="ECO:0000259" key="2">
    <source>
        <dbReference type="Pfam" id="PF05670"/>
    </source>
</evidence>
<protein>
    <submittedName>
        <fullName evidence="3">DUF814 domain-containing protein</fullName>
    </submittedName>
</protein>
<dbReference type="AlphaFoldDB" id="A0A7M1LHD5"/>
<dbReference type="Proteomes" id="UP000594749">
    <property type="component" value="Chromosome"/>
</dbReference>
<gene>
    <name evidence="3" type="ORF">IMC76_02715</name>
</gene>
<evidence type="ECO:0000256" key="1">
    <source>
        <dbReference type="SAM" id="Coils"/>
    </source>
</evidence>
<evidence type="ECO:0000313" key="4">
    <source>
        <dbReference type="Proteomes" id="UP000594749"/>
    </source>
</evidence>
<dbReference type="RefSeq" id="WP_025802522.1">
    <property type="nucleotide sequence ID" value="NZ_CP053842.1"/>
</dbReference>
<accession>A0A7M1LHD5</accession>
<dbReference type="OrthoDB" id="9766163at2"/>
<keyword evidence="1" id="KW-0175">Coiled coil</keyword>
<feature type="coiled-coil region" evidence="1">
    <location>
        <begin position="192"/>
        <end position="219"/>
    </location>
</feature>
<dbReference type="Gene3D" id="2.30.310.10">
    <property type="entry name" value="ibrinogen binding protein from staphylococcus aureus domain"/>
    <property type="match status" value="1"/>
</dbReference>
<proteinExistence type="predicted"/>
<reference evidence="3 4" key="1">
    <citation type="submission" date="2020-10" db="EMBL/GenBank/DDBJ databases">
        <title>Campylobacter and Helicobacter PacBio genomes.</title>
        <authorList>
            <person name="Lane C."/>
        </authorList>
    </citation>
    <scope>NUCLEOTIDE SEQUENCE [LARGE SCALE GENOMIC DNA]</scope>
    <source>
        <strain evidence="3 4">2016D-0077</strain>
    </source>
</reference>
<sequence length="438" mass="50836">MKYKILTQIGSFLQQFRKISSIKRVNDRVLLVDFGKSYRLNFDMDKTNSSVYIDENLVPIKEYKAPFDGVLAKRFNASDIEKIEVMKGNRILLIKASKSGSYKKIFTNIYFEFTGRFTNVIITDEDSIILEALSHYENDHRAIKVGEIYTMLKPIDIKEKAVLEIGDFKEFFIDEFRRLNDKKLESVKISKLTQISKKIENLELNLSNLESKDELLEKSKNISNLATIITANLHTLKEFDREFTLKDFSGKSISFKIDEPPKIHTKNLFNESKKLKQKAAGIEQEAENLTSKLEFYNSLKELITHAKSINELEILLPKRSSKKSYEKEHDNVENFYFNEYKISVGKNEKGNEFLLKNSKKNDFWFHLKDIPSSHVIVKTNKQSLTPEVIEFAAKVCINFSVKGAGKYAVDFTRRSNVKVRQKAFVNYDNYDTITLDKP</sequence>
<keyword evidence="4" id="KW-1185">Reference proteome</keyword>
<dbReference type="Pfam" id="PF05670">
    <property type="entry name" value="NFACT-R_1"/>
    <property type="match status" value="1"/>
</dbReference>
<organism evidence="3 4">
    <name type="scientific">Campylobacter corcagiensis</name>
    <dbReference type="NCBI Taxonomy" id="1448857"/>
    <lineage>
        <taxon>Bacteria</taxon>
        <taxon>Pseudomonadati</taxon>
        <taxon>Campylobacterota</taxon>
        <taxon>Epsilonproteobacteria</taxon>
        <taxon>Campylobacterales</taxon>
        <taxon>Campylobacteraceae</taxon>
        <taxon>Campylobacter</taxon>
    </lineage>
</organism>
<name>A0A7M1LHD5_9BACT</name>
<dbReference type="InterPro" id="IPR008532">
    <property type="entry name" value="NFACT_RNA-bd"/>
</dbReference>
<evidence type="ECO:0000313" key="3">
    <source>
        <dbReference type="EMBL" id="QOQ87741.1"/>
    </source>
</evidence>
<feature type="domain" description="NFACT RNA-binding" evidence="2">
    <location>
        <begin position="339"/>
        <end position="418"/>
    </location>
</feature>
<dbReference type="EMBL" id="CP063078">
    <property type="protein sequence ID" value="QOQ87741.1"/>
    <property type="molecule type" value="Genomic_DNA"/>
</dbReference>
<feature type="coiled-coil region" evidence="1">
    <location>
        <begin position="265"/>
        <end position="299"/>
    </location>
</feature>